<proteinExistence type="predicted"/>
<feature type="region of interest" description="Disordered" evidence="1">
    <location>
        <begin position="230"/>
        <end position="270"/>
    </location>
</feature>
<reference evidence="3" key="1">
    <citation type="submission" date="2025-08" db="UniProtKB">
        <authorList>
            <consortium name="RefSeq"/>
        </authorList>
    </citation>
    <scope>IDENTIFICATION</scope>
    <source>
        <tissue evidence="3">Blood</tissue>
    </source>
</reference>
<feature type="region of interest" description="Disordered" evidence="1">
    <location>
        <begin position="150"/>
        <end position="178"/>
    </location>
</feature>
<dbReference type="GO" id="GO:0003777">
    <property type="term" value="F:microtubule motor activity"/>
    <property type="evidence" value="ECO:0007669"/>
    <property type="project" value="InterPro"/>
</dbReference>
<gene>
    <name evidence="3" type="primary">LOC104980906</name>
</gene>
<feature type="non-terminal residue" evidence="3">
    <location>
        <position position="1"/>
    </location>
</feature>
<dbReference type="GeneID" id="104980906"/>
<sequence>KAPCGPVTGPRAAPRVAPGVGAKASRGTIMGTKQALRATHSRVHDLEKGPVCVSARLRLAERRLQRLQEVQAKRELLRGELAETQGRLMLEPGRWLEQFEVDPGLEPESAEYLVALERATAALEQCVNLCKAHVMMVTCFDISAAAPATAPGPQEWTSEAGPRAPGGRAPGASGGSWMGPGMERGCAGAGQCGAHCSVASLSRGAAPDRGAVCVLSACLPRRGAPGGVVSDSLLLPSSDAGLGPVGLGAQAEQTREPRDRGRSQRRVQRP</sequence>
<name>A0A6P3GMP2_BISBB</name>
<dbReference type="AlphaFoldDB" id="A0A6P3GMP2"/>
<feature type="compositionally biased region" description="Basic and acidic residues" evidence="1">
    <location>
        <begin position="253"/>
        <end position="262"/>
    </location>
</feature>
<feature type="compositionally biased region" description="Gly residues" evidence="1">
    <location>
        <begin position="168"/>
        <end position="178"/>
    </location>
</feature>
<dbReference type="KEGG" id="bbis:104980906"/>
<dbReference type="Proteomes" id="UP000515208">
    <property type="component" value="Unplaced"/>
</dbReference>
<evidence type="ECO:0000313" key="2">
    <source>
        <dbReference type="Proteomes" id="UP000515208"/>
    </source>
</evidence>
<evidence type="ECO:0000313" key="3">
    <source>
        <dbReference type="RefSeq" id="XP_010828054.1"/>
    </source>
</evidence>
<organism evidence="2 3">
    <name type="scientific">Bison bison bison</name>
    <name type="common">North American plains bison</name>
    <dbReference type="NCBI Taxonomy" id="43346"/>
    <lineage>
        <taxon>Eukaryota</taxon>
        <taxon>Metazoa</taxon>
        <taxon>Chordata</taxon>
        <taxon>Craniata</taxon>
        <taxon>Vertebrata</taxon>
        <taxon>Euteleostomi</taxon>
        <taxon>Mammalia</taxon>
        <taxon>Eutheria</taxon>
        <taxon>Laurasiatheria</taxon>
        <taxon>Artiodactyla</taxon>
        <taxon>Ruminantia</taxon>
        <taxon>Pecora</taxon>
        <taxon>Bovidae</taxon>
        <taxon>Bovinae</taxon>
        <taxon>Bison</taxon>
    </lineage>
</organism>
<accession>A0A6P3GMP2</accession>
<feature type="region of interest" description="Disordered" evidence="1">
    <location>
        <begin position="1"/>
        <end position="24"/>
    </location>
</feature>
<dbReference type="RefSeq" id="XP_010828054.1">
    <property type="nucleotide sequence ID" value="XM_010829752.1"/>
</dbReference>
<dbReference type="GO" id="GO:0007018">
    <property type="term" value="P:microtubule-based movement"/>
    <property type="evidence" value="ECO:0007669"/>
    <property type="project" value="InterPro"/>
</dbReference>
<protein>
    <submittedName>
        <fullName evidence="3">Kinesin-like protein KIF26A</fullName>
    </submittedName>
</protein>
<dbReference type="InterPro" id="IPR027640">
    <property type="entry name" value="Kinesin-like_fam"/>
</dbReference>
<dbReference type="PANTHER" id="PTHR21608:SF6">
    <property type="entry name" value="KINESIN-LIKE PROTEIN KIF26A"/>
    <property type="match status" value="1"/>
</dbReference>
<dbReference type="PANTHER" id="PTHR21608">
    <property type="entry name" value="KINESIN-LIKE PROTEIN CG14535"/>
    <property type="match status" value="1"/>
</dbReference>
<keyword evidence="2" id="KW-1185">Reference proteome</keyword>
<feature type="compositionally biased region" description="Low complexity" evidence="1">
    <location>
        <begin position="230"/>
        <end position="242"/>
    </location>
</feature>
<evidence type="ECO:0000256" key="1">
    <source>
        <dbReference type="SAM" id="MobiDB-lite"/>
    </source>
</evidence>